<dbReference type="EMBL" id="UYRU01103576">
    <property type="protein sequence ID" value="VDN42090.1"/>
    <property type="molecule type" value="Genomic_DNA"/>
</dbReference>
<feature type="compositionally biased region" description="Basic and acidic residues" evidence="1">
    <location>
        <begin position="71"/>
        <end position="80"/>
    </location>
</feature>
<sequence>MPTRTAKQTVNPFGDSSDSEDEEEPQEAEAVALAAAEEKATARLDMILDRRERGKADGGSKESLTGGVHTPAEEERLSKRETPLHLAARLSMHKLLYLYIKEGGLNGVKAPDWFIVNESGDTVFGLVLTNYDSGLAEDLLSAALTQLAKGKADHNGAPSPRDVFDKVTSEMIKIRPAAYGLLQRTIESG</sequence>
<feature type="compositionally biased region" description="Basic and acidic residues" evidence="1">
    <location>
        <begin position="36"/>
        <end position="60"/>
    </location>
</feature>
<proteinExistence type="predicted"/>
<feature type="region of interest" description="Disordered" evidence="1">
    <location>
        <begin position="1"/>
        <end position="80"/>
    </location>
</feature>
<feature type="compositionally biased region" description="Acidic residues" evidence="1">
    <location>
        <begin position="17"/>
        <end position="27"/>
    </location>
</feature>
<protein>
    <submittedName>
        <fullName evidence="2">Uncharacterized protein</fullName>
    </submittedName>
</protein>
<feature type="non-terminal residue" evidence="2">
    <location>
        <position position="189"/>
    </location>
</feature>
<organism evidence="2 3">
    <name type="scientific">Dibothriocephalus latus</name>
    <name type="common">Fish tapeworm</name>
    <name type="synonym">Diphyllobothrium latum</name>
    <dbReference type="NCBI Taxonomy" id="60516"/>
    <lineage>
        <taxon>Eukaryota</taxon>
        <taxon>Metazoa</taxon>
        <taxon>Spiralia</taxon>
        <taxon>Lophotrochozoa</taxon>
        <taxon>Platyhelminthes</taxon>
        <taxon>Cestoda</taxon>
        <taxon>Eucestoda</taxon>
        <taxon>Diphyllobothriidea</taxon>
        <taxon>Diphyllobothriidae</taxon>
        <taxon>Dibothriocephalus</taxon>
    </lineage>
</organism>
<reference evidence="2 3" key="1">
    <citation type="submission" date="2018-11" db="EMBL/GenBank/DDBJ databases">
        <authorList>
            <consortium name="Pathogen Informatics"/>
        </authorList>
    </citation>
    <scope>NUCLEOTIDE SEQUENCE [LARGE SCALE GENOMIC DNA]</scope>
</reference>
<evidence type="ECO:0000256" key="1">
    <source>
        <dbReference type="SAM" id="MobiDB-lite"/>
    </source>
</evidence>
<dbReference type="AlphaFoldDB" id="A0A3P7NNB4"/>
<accession>A0A3P7NNB4</accession>
<gene>
    <name evidence="2" type="ORF">DILT_LOCUS18727</name>
</gene>
<dbReference type="OrthoDB" id="2306477at2759"/>
<dbReference type="Proteomes" id="UP000281553">
    <property type="component" value="Unassembled WGS sequence"/>
</dbReference>
<evidence type="ECO:0000313" key="3">
    <source>
        <dbReference type="Proteomes" id="UP000281553"/>
    </source>
</evidence>
<name>A0A3P7NNB4_DIBLA</name>
<evidence type="ECO:0000313" key="2">
    <source>
        <dbReference type="EMBL" id="VDN42090.1"/>
    </source>
</evidence>
<feature type="compositionally biased region" description="Polar residues" evidence="1">
    <location>
        <begin position="1"/>
        <end position="16"/>
    </location>
</feature>
<keyword evidence="3" id="KW-1185">Reference proteome</keyword>